<feature type="chain" id="PRO_5034791083" description="WSC domain-containing protein" evidence="1">
    <location>
        <begin position="19"/>
        <end position="373"/>
    </location>
</feature>
<feature type="signal peptide" evidence="1">
    <location>
        <begin position="1"/>
        <end position="18"/>
    </location>
</feature>
<name>A0A8H5J9W9_9HYPO</name>
<gene>
    <name evidence="2" type="ORF">FNAPI_7496</name>
</gene>
<organism evidence="2 3">
    <name type="scientific">Fusarium napiforme</name>
    <dbReference type="NCBI Taxonomy" id="42672"/>
    <lineage>
        <taxon>Eukaryota</taxon>
        <taxon>Fungi</taxon>
        <taxon>Dikarya</taxon>
        <taxon>Ascomycota</taxon>
        <taxon>Pezizomycotina</taxon>
        <taxon>Sordariomycetes</taxon>
        <taxon>Hypocreomycetidae</taxon>
        <taxon>Hypocreales</taxon>
        <taxon>Nectriaceae</taxon>
        <taxon>Fusarium</taxon>
        <taxon>Fusarium fujikuroi species complex</taxon>
    </lineage>
</organism>
<dbReference type="EMBL" id="JAAOAO010000276">
    <property type="protein sequence ID" value="KAF5551097.1"/>
    <property type="molecule type" value="Genomic_DNA"/>
</dbReference>
<reference evidence="2 3" key="1">
    <citation type="submission" date="2020-05" db="EMBL/GenBank/DDBJ databases">
        <title>Identification and distribution of gene clusters putatively required for synthesis of sphingolipid metabolism inhibitors in phylogenetically diverse species of the filamentous fungus Fusarium.</title>
        <authorList>
            <person name="Kim H.-S."/>
            <person name="Busman M."/>
            <person name="Brown D.W."/>
            <person name="Divon H."/>
            <person name="Uhlig S."/>
            <person name="Proctor R.H."/>
        </authorList>
    </citation>
    <scope>NUCLEOTIDE SEQUENCE [LARGE SCALE GENOMIC DNA]</scope>
    <source>
        <strain evidence="2 3">NRRL 25196</strain>
    </source>
</reference>
<evidence type="ECO:0008006" key="4">
    <source>
        <dbReference type="Google" id="ProtNLM"/>
    </source>
</evidence>
<keyword evidence="1" id="KW-0732">Signal</keyword>
<protein>
    <recommendedName>
        <fullName evidence="4">WSC domain-containing protein</fullName>
    </recommendedName>
</protein>
<proteinExistence type="predicted"/>
<sequence length="373" mass="39946">MVLFINILSFLLVSITNALPGPGIVDSRDLVRLDSRGQVPLTIPKTFIGQVTTTVTKKGTTTVTTNIDKTVTALLTKVVTDNDFTTFITTAPETVTAAATTVTAGMTTISCNIPGYGRGQQFISSSRDDFPDSNFDKCKTFCSADPKAVSFVFNSGSCYCLNADVDTAHEPNSNSPYKAYDILCDSASQCKPNKRTIKTKERRGDYTEICLCLVAPGTSTTYVTAQTTKLVVSTWRTSTSIIWTTSTWTTITTNTQTVPATITVSAMKIGTKTVTETQRRTAMFADFVTVTVTNIRTVTLSMTQSLSTVNLNTVFLTNVDTVVEADENTAVITNIVTARTTLTSTSVVMSLVTTTVTGPEVTVGGGTTTVWGS</sequence>
<evidence type="ECO:0000313" key="2">
    <source>
        <dbReference type="EMBL" id="KAF5551097.1"/>
    </source>
</evidence>
<evidence type="ECO:0000256" key="1">
    <source>
        <dbReference type="SAM" id="SignalP"/>
    </source>
</evidence>
<evidence type="ECO:0000313" key="3">
    <source>
        <dbReference type="Proteomes" id="UP000574317"/>
    </source>
</evidence>
<comment type="caution">
    <text evidence="2">The sequence shown here is derived from an EMBL/GenBank/DDBJ whole genome shotgun (WGS) entry which is preliminary data.</text>
</comment>
<dbReference type="AlphaFoldDB" id="A0A8H5J9W9"/>
<keyword evidence="3" id="KW-1185">Reference proteome</keyword>
<dbReference type="Proteomes" id="UP000574317">
    <property type="component" value="Unassembled WGS sequence"/>
</dbReference>
<accession>A0A8H5J9W9</accession>